<dbReference type="SUPFAM" id="SSF53098">
    <property type="entry name" value="Ribonuclease H-like"/>
    <property type="match status" value="1"/>
</dbReference>
<dbReference type="GO" id="GO:0004527">
    <property type="term" value="F:exonuclease activity"/>
    <property type="evidence" value="ECO:0007669"/>
    <property type="project" value="UniProtKB-KW"/>
</dbReference>
<dbReference type="RefSeq" id="XP_025432202.1">
    <property type="nucleotide sequence ID" value="XM_025578048.1"/>
</dbReference>
<evidence type="ECO:0000313" key="6">
    <source>
        <dbReference type="EMBL" id="PYH46220.1"/>
    </source>
</evidence>
<evidence type="ECO:0000256" key="1">
    <source>
        <dbReference type="ARBA" id="ARBA00022722"/>
    </source>
</evidence>
<dbReference type="SMART" id="SM00479">
    <property type="entry name" value="EXOIII"/>
    <property type="match status" value="1"/>
</dbReference>
<sequence length="556" mass="61034">MVTTVVVAPPAQSKPAAKYSCPVCQKNTFKRIQDLRQHQQDVGHGILCKGCQRSFGSKESMQQHYADVHQAPRQRLPCATCDEMFASTQALTEHQAAHIKQQKPWGCSTCNRQFASQNALINHQASHRRTASQVTCTTCTKGFKDSAALSQHSVIHEKPKANVESAAVDTTGAAVSGPTANAPEPLAAAVPDTRPVLQGLSNSIHPELAIANVLTNHPYNNSRLALLGPSEQAVRYPQLQSHCHSTTRLVAQGFIMSTTANNHKDKPWRHSIPRYHFRPTPAPASPLSHATKHKAVVIDCEMVSVTRGQQHLASLAAVDFLTGKVLINRYVYPESGRITNYRTRYSGITAAVMDAAIQSGTALRGWVAARRALWEYIDAETVLIGHALQNDLNALGIIHPRVVDSQILTGEAIAAAGAAATASSLPLVALKTLTKELAGYDIQVGRKGHDALEDTYATRDVVVWCLRYPQALEEWALRTWNQRLQRKQAAAETRKRMQQKKAQRVVAQASGLAFRSSIQVDEESDDDDESEVLRWEDIAVDCGWPHPDTGYDPWSD</sequence>
<dbReference type="GeneID" id="37079277"/>
<dbReference type="GO" id="GO:0006364">
    <property type="term" value="P:rRNA processing"/>
    <property type="evidence" value="ECO:0007669"/>
    <property type="project" value="TreeGrafter"/>
</dbReference>
<dbReference type="OrthoDB" id="16516at2759"/>
<dbReference type="InterPro" id="IPR036236">
    <property type="entry name" value="Znf_C2H2_sf"/>
</dbReference>
<keyword evidence="7" id="KW-1185">Reference proteome</keyword>
<keyword evidence="3" id="KW-0269">Exonuclease</keyword>
<keyword evidence="2" id="KW-0378">Hydrolase</keyword>
<dbReference type="PANTHER" id="PTHR12801">
    <property type="entry name" value="RNA EXONUCLEASE REXO1 / RECO3 FAMILY MEMBER-RELATED"/>
    <property type="match status" value="1"/>
</dbReference>
<dbReference type="EMBL" id="KZ821228">
    <property type="protein sequence ID" value="PYH46220.1"/>
    <property type="molecule type" value="Genomic_DNA"/>
</dbReference>
<feature type="domain" description="C2H2-type" evidence="5">
    <location>
        <begin position="105"/>
        <end position="132"/>
    </location>
</feature>
<dbReference type="InterPro" id="IPR012337">
    <property type="entry name" value="RNaseH-like_sf"/>
</dbReference>
<dbReference type="CDD" id="cd06137">
    <property type="entry name" value="DEDDh_RNase"/>
    <property type="match status" value="1"/>
</dbReference>
<proteinExistence type="predicted"/>
<accession>A0A318ZQJ1</accession>
<dbReference type="GO" id="GO:0003676">
    <property type="term" value="F:nucleic acid binding"/>
    <property type="evidence" value="ECO:0007669"/>
    <property type="project" value="InterPro"/>
</dbReference>
<evidence type="ECO:0000313" key="7">
    <source>
        <dbReference type="Proteomes" id="UP000248349"/>
    </source>
</evidence>
<dbReference type="SUPFAM" id="SSF57667">
    <property type="entry name" value="beta-beta-alpha zinc fingers"/>
    <property type="match status" value="1"/>
</dbReference>
<dbReference type="PANTHER" id="PTHR12801:SF114">
    <property type="entry name" value="EXONUCLEASE, PUTATIVE (AFU_ORTHOLOGUE AFUA_7G00870)-RELATED"/>
    <property type="match status" value="1"/>
</dbReference>
<keyword evidence="4" id="KW-0479">Metal-binding</keyword>
<evidence type="ECO:0000256" key="4">
    <source>
        <dbReference type="PROSITE-ProRule" id="PRU00042"/>
    </source>
</evidence>
<dbReference type="InterPro" id="IPR013087">
    <property type="entry name" value="Znf_C2H2_type"/>
</dbReference>
<dbReference type="PROSITE" id="PS00028">
    <property type="entry name" value="ZINC_FINGER_C2H2_1"/>
    <property type="match status" value="4"/>
</dbReference>
<evidence type="ECO:0000256" key="2">
    <source>
        <dbReference type="ARBA" id="ARBA00022801"/>
    </source>
</evidence>
<organism evidence="6 7">
    <name type="scientific">Aspergillus saccharolyticus JOP 1030-1</name>
    <dbReference type="NCBI Taxonomy" id="1450539"/>
    <lineage>
        <taxon>Eukaryota</taxon>
        <taxon>Fungi</taxon>
        <taxon>Dikarya</taxon>
        <taxon>Ascomycota</taxon>
        <taxon>Pezizomycotina</taxon>
        <taxon>Eurotiomycetes</taxon>
        <taxon>Eurotiomycetidae</taxon>
        <taxon>Eurotiales</taxon>
        <taxon>Aspergillaceae</taxon>
        <taxon>Aspergillus</taxon>
        <taxon>Aspergillus subgen. Circumdati</taxon>
    </lineage>
</organism>
<keyword evidence="1" id="KW-0540">Nuclease</keyword>
<dbReference type="InterPro" id="IPR036397">
    <property type="entry name" value="RNaseH_sf"/>
</dbReference>
<feature type="domain" description="C2H2-type" evidence="5">
    <location>
        <begin position="134"/>
        <end position="161"/>
    </location>
</feature>
<dbReference type="SMART" id="SM00355">
    <property type="entry name" value="ZnF_C2H2"/>
    <property type="match status" value="5"/>
</dbReference>
<dbReference type="Pfam" id="PF00929">
    <property type="entry name" value="RNase_T"/>
    <property type="match status" value="1"/>
</dbReference>
<dbReference type="Proteomes" id="UP000248349">
    <property type="component" value="Unassembled WGS sequence"/>
</dbReference>
<dbReference type="Gene3D" id="3.30.160.60">
    <property type="entry name" value="Classic Zinc Finger"/>
    <property type="match status" value="2"/>
</dbReference>
<name>A0A318ZQJ1_9EURO</name>
<protein>
    <recommendedName>
        <fullName evidence="5">C2H2-type domain-containing protein</fullName>
    </recommendedName>
</protein>
<dbReference type="GO" id="GO:0005634">
    <property type="term" value="C:nucleus"/>
    <property type="evidence" value="ECO:0007669"/>
    <property type="project" value="TreeGrafter"/>
</dbReference>
<evidence type="ECO:0000256" key="3">
    <source>
        <dbReference type="ARBA" id="ARBA00022839"/>
    </source>
</evidence>
<dbReference type="AlphaFoldDB" id="A0A318ZQJ1"/>
<keyword evidence="4" id="KW-0863">Zinc-finger</keyword>
<feature type="domain" description="C2H2-type" evidence="5">
    <location>
        <begin position="76"/>
        <end position="103"/>
    </location>
</feature>
<dbReference type="Pfam" id="PF13912">
    <property type="entry name" value="zf-C2H2_6"/>
    <property type="match status" value="2"/>
</dbReference>
<dbReference type="STRING" id="1450539.A0A318ZQJ1"/>
<dbReference type="InterPro" id="IPR047021">
    <property type="entry name" value="REXO1/3/4-like"/>
</dbReference>
<dbReference type="InterPro" id="IPR013520">
    <property type="entry name" value="Ribonucl_H"/>
</dbReference>
<dbReference type="GO" id="GO:0008270">
    <property type="term" value="F:zinc ion binding"/>
    <property type="evidence" value="ECO:0007669"/>
    <property type="project" value="UniProtKB-KW"/>
</dbReference>
<evidence type="ECO:0000259" key="5">
    <source>
        <dbReference type="PROSITE" id="PS50157"/>
    </source>
</evidence>
<gene>
    <name evidence="6" type="ORF">BP01DRAFT_391058</name>
</gene>
<feature type="domain" description="C2H2-type" evidence="5">
    <location>
        <begin position="46"/>
        <end position="74"/>
    </location>
</feature>
<dbReference type="Gene3D" id="3.30.420.10">
    <property type="entry name" value="Ribonuclease H-like superfamily/Ribonuclease H"/>
    <property type="match status" value="1"/>
</dbReference>
<keyword evidence="4" id="KW-0862">Zinc</keyword>
<reference evidence="6 7" key="1">
    <citation type="submission" date="2016-12" db="EMBL/GenBank/DDBJ databases">
        <title>The genomes of Aspergillus section Nigri reveals drivers in fungal speciation.</title>
        <authorList>
            <consortium name="DOE Joint Genome Institute"/>
            <person name="Vesth T.C."/>
            <person name="Nybo J."/>
            <person name="Theobald S."/>
            <person name="Brandl J."/>
            <person name="Frisvad J.C."/>
            <person name="Nielsen K.F."/>
            <person name="Lyhne E.K."/>
            <person name="Kogle M.E."/>
            <person name="Kuo A."/>
            <person name="Riley R."/>
            <person name="Clum A."/>
            <person name="Nolan M."/>
            <person name="Lipzen A."/>
            <person name="Salamov A."/>
            <person name="Henrissat B."/>
            <person name="Wiebenga A."/>
            <person name="De Vries R.P."/>
            <person name="Grigoriev I.V."/>
            <person name="Mortensen U.H."/>
            <person name="Andersen M.R."/>
            <person name="Baker S.E."/>
        </authorList>
    </citation>
    <scope>NUCLEOTIDE SEQUENCE [LARGE SCALE GENOMIC DNA]</scope>
    <source>
        <strain evidence="6 7">JOP 1030-1</strain>
    </source>
</reference>
<dbReference type="PROSITE" id="PS50157">
    <property type="entry name" value="ZINC_FINGER_C2H2_2"/>
    <property type="match status" value="4"/>
</dbReference>
<dbReference type="GO" id="GO:0000027">
    <property type="term" value="P:ribosomal large subunit assembly"/>
    <property type="evidence" value="ECO:0007669"/>
    <property type="project" value="TreeGrafter"/>
</dbReference>